<dbReference type="Proteomes" id="UP000050700">
    <property type="component" value="Unassembled WGS sequence"/>
</dbReference>
<feature type="domain" description="Protein SirB1 N-terminal" evidence="2">
    <location>
        <begin position="30"/>
        <end position="174"/>
    </location>
</feature>
<dbReference type="PANTHER" id="PTHR31350:SF21">
    <property type="entry name" value="F-BOX ONLY PROTEIN 21"/>
    <property type="match status" value="1"/>
</dbReference>
<dbReference type="Pfam" id="PF13369">
    <property type="entry name" value="Transglut_core2"/>
    <property type="match status" value="1"/>
</dbReference>
<dbReference type="PATRIC" id="fig|727.564.peg.517"/>
<evidence type="ECO:0000313" key="4">
    <source>
        <dbReference type="Proteomes" id="UP000050700"/>
    </source>
</evidence>
<accession>A0A0D0H1S4</accession>
<proteinExistence type="inferred from homology"/>
<protein>
    <recommendedName>
        <fullName evidence="2">Protein SirB1 N-terminal domain-containing protein</fullName>
    </recommendedName>
</protein>
<evidence type="ECO:0000256" key="1">
    <source>
        <dbReference type="ARBA" id="ARBA00007100"/>
    </source>
</evidence>
<reference evidence="3 4" key="1">
    <citation type="submission" date="2014-05" db="EMBL/GenBank/DDBJ databases">
        <title>Methylome analysis of the phasevarions of Haemophilus influenzae.</title>
        <authorList>
            <person name="Atack J.M."/>
            <person name="Fox K.L."/>
            <person name="Power P.M."/>
            <person name="Clark T."/>
            <person name="Jurcisek J."/>
            <person name="Korlach J."/>
            <person name="Bakaletz L.O."/>
            <person name="Jennings M.P."/>
        </authorList>
    </citation>
    <scope>NUCLEOTIDE SEQUENCE [LARGE SCALE GENOMIC DNA]</scope>
    <source>
        <strain evidence="3 4">1209</strain>
    </source>
</reference>
<dbReference type="AlphaFoldDB" id="A0A0D0H1S4"/>
<name>A0A0D0H1S4_HAEIF</name>
<dbReference type="Pfam" id="PF13371">
    <property type="entry name" value="TPR_9"/>
    <property type="match status" value="1"/>
</dbReference>
<sequence length="267" mass="31299">MKYYRRALYDKFVHFYLVISDDGSSEAQLRGKMGGLVRKARKEISPDWSKEEQIHHLLQLFYGDWGFHCDPEDYFYARNLYLPYVFQHRQGMPVTLGAIVLYLADVLDLPIYPVNFPTQLILRAEIRDEVAFIDPWDGTYISQEKLQQLYEGAFGFGEKIQPEELDRADLSLLYSRFEQLAKNALIREEHNDMAYHYIKNLMITDAENPYHIRDRGLVLAQMGAYPSALKDLEFFVEHCPKDPTAAFIRTQFLELKGEINKDTFPLH</sequence>
<dbReference type="PANTHER" id="PTHR31350">
    <property type="entry name" value="SI:DKEY-261L7.2"/>
    <property type="match status" value="1"/>
</dbReference>
<gene>
    <name evidence="3" type="ORF">NTHI1209_01166</name>
</gene>
<dbReference type="InterPro" id="IPR011990">
    <property type="entry name" value="TPR-like_helical_dom_sf"/>
</dbReference>
<evidence type="ECO:0000313" key="3">
    <source>
        <dbReference type="EMBL" id="KIS35559.1"/>
    </source>
</evidence>
<comment type="caution">
    <text evidence="3">The sequence shown here is derived from an EMBL/GenBank/DDBJ whole genome shotgun (WGS) entry which is preliminary data.</text>
</comment>
<dbReference type="SUPFAM" id="SSF48452">
    <property type="entry name" value="TPR-like"/>
    <property type="match status" value="1"/>
</dbReference>
<dbReference type="RefSeq" id="WP_005664710.1">
    <property type="nucleotide sequence ID" value="NZ_CP089168.1"/>
</dbReference>
<organism evidence="3 4">
    <name type="scientific">Haemophilus influenzae</name>
    <dbReference type="NCBI Taxonomy" id="727"/>
    <lineage>
        <taxon>Bacteria</taxon>
        <taxon>Pseudomonadati</taxon>
        <taxon>Pseudomonadota</taxon>
        <taxon>Gammaproteobacteria</taxon>
        <taxon>Pasteurellales</taxon>
        <taxon>Pasteurellaceae</taxon>
        <taxon>Haemophilus</taxon>
    </lineage>
</organism>
<dbReference type="EMBL" id="JMQP01000002">
    <property type="protein sequence ID" value="KIS35559.1"/>
    <property type="molecule type" value="Genomic_DNA"/>
</dbReference>
<evidence type="ECO:0000259" key="2">
    <source>
        <dbReference type="Pfam" id="PF13369"/>
    </source>
</evidence>
<comment type="similarity">
    <text evidence="1">Belongs to the UPF0162 family.</text>
</comment>
<dbReference type="InterPro" id="IPR032698">
    <property type="entry name" value="SirB1_N"/>
</dbReference>